<accession>S8BM46</accession>
<comment type="subcellular location">
    <subcellularLocation>
        <location evidence="1">Nucleus</location>
    </subcellularLocation>
</comment>
<dbReference type="InterPro" id="IPR012590">
    <property type="entry name" value="POPLD_dom"/>
</dbReference>
<dbReference type="Pfam" id="PF22770">
    <property type="entry name" value="POP1_C"/>
    <property type="match status" value="1"/>
</dbReference>
<dbReference type="Proteomes" id="UP000015100">
    <property type="component" value="Unassembled WGS sequence"/>
</dbReference>
<dbReference type="PANTHER" id="PTHR22731:SF3">
    <property type="entry name" value="RIBONUCLEASES P_MRP PROTEIN SUBUNIT POP1"/>
    <property type="match status" value="1"/>
</dbReference>
<dbReference type="InterPro" id="IPR009723">
    <property type="entry name" value="Pop1_N"/>
</dbReference>
<dbReference type="STRING" id="1284197.S8BM46"/>
<reference evidence="8 9" key="1">
    <citation type="journal article" date="2013" name="PLoS Genet.">
        <title>Genomic mechanisms accounting for the adaptation to parasitism in nematode-trapping fungi.</title>
        <authorList>
            <person name="Meerupati T."/>
            <person name="Andersson K.M."/>
            <person name="Friman E."/>
            <person name="Kumar D."/>
            <person name="Tunlid A."/>
            <person name="Ahren D."/>
        </authorList>
    </citation>
    <scope>NUCLEOTIDE SEQUENCE [LARGE SCALE GENOMIC DNA]</scope>
    <source>
        <strain evidence="8 9">CBS 200.50</strain>
    </source>
</reference>
<feature type="compositionally biased region" description="Basic and acidic residues" evidence="4">
    <location>
        <begin position="562"/>
        <end position="574"/>
    </location>
</feature>
<evidence type="ECO:0000259" key="7">
    <source>
        <dbReference type="Pfam" id="PF22770"/>
    </source>
</evidence>
<dbReference type="HOGENOM" id="CLU_007205_0_0_1"/>
<feature type="domain" description="Pop1 N-terminal" evidence="5">
    <location>
        <begin position="72"/>
        <end position="255"/>
    </location>
</feature>
<evidence type="ECO:0000259" key="6">
    <source>
        <dbReference type="Pfam" id="PF08170"/>
    </source>
</evidence>
<dbReference type="EMBL" id="AQGS01000336">
    <property type="protein sequence ID" value="EPS40528.1"/>
    <property type="molecule type" value="Genomic_DNA"/>
</dbReference>
<dbReference type="GO" id="GO:0001682">
    <property type="term" value="P:tRNA 5'-leader removal"/>
    <property type="evidence" value="ECO:0007669"/>
    <property type="project" value="InterPro"/>
</dbReference>
<dbReference type="Pfam" id="PF08170">
    <property type="entry name" value="POPLD"/>
    <property type="match status" value="1"/>
</dbReference>
<dbReference type="PANTHER" id="PTHR22731">
    <property type="entry name" value="RIBONUCLEASES P/MRP PROTEIN SUBUNIT POP1"/>
    <property type="match status" value="1"/>
</dbReference>
<dbReference type="InterPro" id="IPR039182">
    <property type="entry name" value="Pop1"/>
</dbReference>
<evidence type="ECO:0000313" key="8">
    <source>
        <dbReference type="EMBL" id="EPS40528.1"/>
    </source>
</evidence>
<evidence type="ECO:0000256" key="3">
    <source>
        <dbReference type="ARBA" id="ARBA00023242"/>
    </source>
</evidence>
<dbReference type="OrthoDB" id="442863at2759"/>
<proteinExistence type="predicted"/>
<name>S8BM46_DACHA</name>
<dbReference type="GO" id="GO:0005655">
    <property type="term" value="C:nucleolar ribonuclease P complex"/>
    <property type="evidence" value="ECO:0007669"/>
    <property type="project" value="InterPro"/>
</dbReference>
<gene>
    <name evidence="8" type="ORF">H072_5611</name>
</gene>
<evidence type="ECO:0000256" key="4">
    <source>
        <dbReference type="SAM" id="MobiDB-lite"/>
    </source>
</evidence>
<sequence length="787" mass="88716">MDNSKAKLPAHSHKRKHSEPSNSNTFSHKPTQPPSKNLLQQHKRRKFQDAREISAQASEEAFRDGQFDMVSFVSSREYEIKSLLRSMNSSKNAQRKRAFQNLPRDLRRRTAAHSAKRVPKRVRATARLELVGDNTAPSRKRRDYRPETRRLNVAQLRMLSNTSTFAPRGGNSGSWGKISSQIASRSSRYRKRQRHKTWLPTHIWTAKRAHMVTKWGFVLADTPTLKCYRPTYRAATRGGCMAFDTSYYATVVIEGRESNLKRCLMKLLPPRDLGIVGKSVVSGESTVSTWLYEERGWPTAAIAPVQLFWCNRLRLGAQEGVTKGNDQRKVILRVHPASWDNVWRVVASCSTSSNCIARNLRFEIGSIRLTGPQSTNILEALVGVGKCKLARKSSPLNTIIYESAEDPRINSFYVRNSRPVPLCDNNPHSIGKPHMTLFDRDYRNKSVNGLVSQKTINSKVAKWMLGNRSEPLSRSEVPLVMIKESLGEHSTSGIPNSHQESSCDCWSILLPWKWVRPFWLVLVRTNGVRMGGLKEIEQLTLETGVGYYPVDFPVTTAGQAEAARRCREASDRTDRRKGRKTKQTLKQSLPIDSPPMEAEYGYPWSMVFGSMINPNRGLERIWTLPPNSVNIFAQTQNPSSPLTKLATFTAYITLIGRGKLKNNAYVYGFPEATSSSLKSLKIKHTSCTADKVRSLETLIGYREGERDIRVSTAAEMAGSTEYNTGSPIGFVIRGNFSFAEGQPVAIAVLAWSKAWGCRRQGESTLAGWCFIRNEEERAMRVAQWSAI</sequence>
<dbReference type="GO" id="GO:0000172">
    <property type="term" value="C:ribonuclease MRP complex"/>
    <property type="evidence" value="ECO:0007669"/>
    <property type="project" value="InterPro"/>
</dbReference>
<protein>
    <recommendedName>
        <fullName evidence="10">Pop1 N-terminal domain-containing protein</fullName>
    </recommendedName>
</protein>
<evidence type="ECO:0000259" key="5">
    <source>
        <dbReference type="Pfam" id="PF06978"/>
    </source>
</evidence>
<comment type="caution">
    <text evidence="8">The sequence shown here is derived from an EMBL/GenBank/DDBJ whole genome shotgun (WGS) entry which is preliminary data.</text>
</comment>
<keyword evidence="3" id="KW-0539">Nucleus</keyword>
<feature type="compositionally biased region" description="Polar residues" evidence="4">
    <location>
        <begin position="20"/>
        <end position="40"/>
    </location>
</feature>
<feature type="region of interest" description="Disordered" evidence="4">
    <location>
        <begin position="561"/>
        <end position="590"/>
    </location>
</feature>
<evidence type="ECO:0000313" key="9">
    <source>
        <dbReference type="Proteomes" id="UP000015100"/>
    </source>
</evidence>
<feature type="domain" description="POPLD" evidence="6">
    <location>
        <begin position="506"/>
        <end position="580"/>
    </location>
</feature>
<dbReference type="eggNOG" id="KOG3322">
    <property type="taxonomic scope" value="Eukaryota"/>
</dbReference>
<dbReference type="OMA" id="HDRARIY"/>
<evidence type="ECO:0008006" key="10">
    <source>
        <dbReference type="Google" id="ProtNLM"/>
    </source>
</evidence>
<feature type="region of interest" description="Disordered" evidence="4">
    <location>
        <begin position="1"/>
        <end position="52"/>
    </location>
</feature>
<feature type="domain" description="POP1 C-terminal" evidence="7">
    <location>
        <begin position="720"/>
        <end position="785"/>
    </location>
</feature>
<feature type="compositionally biased region" description="Basic residues" evidence="4">
    <location>
        <begin position="8"/>
        <end position="17"/>
    </location>
</feature>
<evidence type="ECO:0000256" key="1">
    <source>
        <dbReference type="ARBA" id="ARBA00004123"/>
    </source>
</evidence>
<reference evidence="9" key="2">
    <citation type="submission" date="2013-04" db="EMBL/GenBank/DDBJ databases">
        <title>Genomic mechanisms accounting for the adaptation to parasitism in nematode-trapping fungi.</title>
        <authorList>
            <person name="Ahren D.G."/>
        </authorList>
    </citation>
    <scope>NUCLEOTIDE SEQUENCE [LARGE SCALE GENOMIC DNA]</scope>
    <source>
        <strain evidence="9">CBS 200.50</strain>
    </source>
</reference>
<dbReference type="InterPro" id="IPR055079">
    <property type="entry name" value="POP1_C"/>
</dbReference>
<keyword evidence="9" id="KW-1185">Reference proteome</keyword>
<keyword evidence="2" id="KW-0819">tRNA processing</keyword>
<evidence type="ECO:0000256" key="2">
    <source>
        <dbReference type="ARBA" id="ARBA00022694"/>
    </source>
</evidence>
<organism evidence="8 9">
    <name type="scientific">Dactylellina haptotyla (strain CBS 200.50)</name>
    <name type="common">Nematode-trapping fungus</name>
    <name type="synonym">Monacrosporium haptotylum</name>
    <dbReference type="NCBI Taxonomy" id="1284197"/>
    <lineage>
        <taxon>Eukaryota</taxon>
        <taxon>Fungi</taxon>
        <taxon>Dikarya</taxon>
        <taxon>Ascomycota</taxon>
        <taxon>Pezizomycotina</taxon>
        <taxon>Orbiliomycetes</taxon>
        <taxon>Orbiliales</taxon>
        <taxon>Orbiliaceae</taxon>
        <taxon>Dactylellina</taxon>
    </lineage>
</organism>
<dbReference type="AlphaFoldDB" id="S8BM46"/>
<dbReference type="Pfam" id="PF06978">
    <property type="entry name" value="POP1_N"/>
    <property type="match status" value="1"/>
</dbReference>